<accession>A0ABP8WBN3</accession>
<dbReference type="PANTHER" id="PTHR43651">
    <property type="entry name" value="1,4-ALPHA-GLUCAN-BRANCHING ENZYME"/>
    <property type="match status" value="1"/>
</dbReference>
<dbReference type="PIRSF" id="PIRSF006337">
    <property type="entry name" value="Trehalose_TreZ"/>
    <property type="match status" value="1"/>
</dbReference>
<evidence type="ECO:0000256" key="1">
    <source>
        <dbReference type="ARBA" id="ARBA00004496"/>
    </source>
</evidence>
<dbReference type="SMART" id="SM00642">
    <property type="entry name" value="Aamy"/>
    <property type="match status" value="1"/>
</dbReference>
<feature type="compositionally biased region" description="Basic and acidic residues" evidence="15">
    <location>
        <begin position="69"/>
        <end position="79"/>
    </location>
</feature>
<comment type="pathway">
    <text evidence="2 14">Glycan biosynthesis; trehalose biosynthesis.</text>
</comment>
<protein>
    <recommendedName>
        <fullName evidence="5 13">Malto-oligosyltrehalose trehalohydrolase</fullName>
        <shortName evidence="14">MTHase</shortName>
        <ecNumber evidence="4 13">3.2.1.141</ecNumber>
    </recommendedName>
    <alternativeName>
        <fullName evidence="11 14">4-alpha-D-((1-&gt;4)-alpha-D-glucano)trehalose trehalohydrolase</fullName>
    </alternativeName>
    <alternativeName>
        <fullName evidence="10 14">Maltooligosyl trehalose trehalohydrolase</fullName>
    </alternativeName>
</protein>
<evidence type="ECO:0000256" key="7">
    <source>
        <dbReference type="ARBA" id="ARBA00022801"/>
    </source>
</evidence>
<comment type="catalytic activity">
    <reaction evidence="12 14">
        <text>hydrolysis of (1-&gt;4)-alpha-D-glucosidic linkage in 4-alpha-D-[(1-&gt;4)-alpha-D-glucanosyl]n trehalose to yield trehalose and (1-&gt;4)-alpha-D-glucan.</text>
        <dbReference type="EC" id="3.2.1.141"/>
    </reaction>
</comment>
<comment type="similarity">
    <text evidence="3 14">Belongs to the glycosyl hydrolase 13 family.</text>
</comment>
<comment type="caution">
    <text evidence="17">The sequence shown here is derived from an EMBL/GenBank/DDBJ whole genome shotgun (WGS) entry which is preliminary data.</text>
</comment>
<evidence type="ECO:0000256" key="13">
    <source>
        <dbReference type="NCBIfam" id="TIGR02402"/>
    </source>
</evidence>
<dbReference type="Gene3D" id="3.20.20.80">
    <property type="entry name" value="Glycosidases"/>
    <property type="match status" value="1"/>
</dbReference>
<sequence>MTPYPPLFDVWAPLPQRVRLSIGDREVAMQPRGDGWWTPTEQLPEAAPEAAPVDYGYLLDDAETPVPDPRSRRQPDGVHGRSRTFRAEAFAWTDHAWTGRQLAGAVVYELHLGTFTPEGTLDAALGRLEHLRSIGVDLVELLPVNSFNGTHNWGYDGVDWFAVDETYGGPEAYQRFVDGCHAAGLGVVQDVVYNHLGPSGNYLPQFGPYLKQGRNTWGDLVNLDGEGAAHVRRYILDNVRMWLEDYHVDALRLDAVHALADTSATHLLEEMAIEVAALSAHQRRPLTLIAESDLNDPRLVTPREAGGYGLDAQWSDDFHHAVHVALTGETEGYYADFAPLTALAKVCERGFFHDGTFSSFRDRDHGVPIDTDAMPTWRLVVCSQNHDQIGNRAVGDRITEHLDDDQLACAALLTLAGPFTPMLFQGEEWAAATPFQFFTSHPEPELGVATAEGRIAEFEQMGWDPAVVPDPQDPETFQRSKLDWSEAEQGRGARMLETYRALARLRREHADLTDPDFRRTRCTVDEEARTFTMARGDLLVALNLGEQPAALDVGDRPVLYATPAGGQVRDGVAELPPHAGVLLGVLTGVPAGD</sequence>
<evidence type="ECO:0000256" key="6">
    <source>
        <dbReference type="ARBA" id="ARBA00022490"/>
    </source>
</evidence>
<dbReference type="PANTHER" id="PTHR43651:SF11">
    <property type="entry name" value="MALTO-OLIGOSYLTREHALOSE TREHALOHYDROLASE"/>
    <property type="match status" value="1"/>
</dbReference>
<dbReference type="Pfam" id="PF11941">
    <property type="entry name" value="DUF3459"/>
    <property type="match status" value="1"/>
</dbReference>
<dbReference type="EMBL" id="BAABIM010000002">
    <property type="protein sequence ID" value="GAA4686262.1"/>
    <property type="molecule type" value="Genomic_DNA"/>
</dbReference>
<keyword evidence="9 14" id="KW-0326">Glycosidase</keyword>
<dbReference type="InterPro" id="IPR006047">
    <property type="entry name" value="GH13_cat_dom"/>
</dbReference>
<proteinExistence type="inferred from homology"/>
<keyword evidence="6" id="KW-0963">Cytoplasm</keyword>
<evidence type="ECO:0000256" key="10">
    <source>
        <dbReference type="ARBA" id="ARBA00032057"/>
    </source>
</evidence>
<keyword evidence="18" id="KW-1185">Reference proteome</keyword>
<evidence type="ECO:0000256" key="8">
    <source>
        <dbReference type="ARBA" id="ARBA00023277"/>
    </source>
</evidence>
<dbReference type="InterPro" id="IPR014756">
    <property type="entry name" value="Ig_E-set"/>
</dbReference>
<evidence type="ECO:0000313" key="17">
    <source>
        <dbReference type="EMBL" id="GAA4686262.1"/>
    </source>
</evidence>
<dbReference type="NCBIfam" id="TIGR02402">
    <property type="entry name" value="trehalose_TreZ"/>
    <property type="match status" value="1"/>
</dbReference>
<evidence type="ECO:0000256" key="9">
    <source>
        <dbReference type="ARBA" id="ARBA00023295"/>
    </source>
</evidence>
<evidence type="ECO:0000256" key="5">
    <source>
        <dbReference type="ARBA" id="ARBA00015938"/>
    </source>
</evidence>
<dbReference type="EC" id="3.2.1.141" evidence="4 13"/>
<dbReference type="InterPro" id="IPR012768">
    <property type="entry name" value="Trehalose_TreZ"/>
</dbReference>
<dbReference type="CDD" id="cd02853">
    <property type="entry name" value="E_set_MTHase_like_N"/>
    <property type="match status" value="1"/>
</dbReference>
<keyword evidence="8" id="KW-0119">Carbohydrate metabolism</keyword>
<dbReference type="Gene3D" id="2.60.40.10">
    <property type="entry name" value="Immunoglobulins"/>
    <property type="match status" value="1"/>
</dbReference>
<evidence type="ECO:0000256" key="2">
    <source>
        <dbReference type="ARBA" id="ARBA00005199"/>
    </source>
</evidence>
<dbReference type="RefSeq" id="WP_345266279.1">
    <property type="nucleotide sequence ID" value="NZ_BAABIM010000002.1"/>
</dbReference>
<evidence type="ECO:0000256" key="15">
    <source>
        <dbReference type="SAM" id="MobiDB-lite"/>
    </source>
</evidence>
<name>A0ABP8WBN3_9ACTN</name>
<comment type="subcellular location">
    <subcellularLocation>
        <location evidence="1">Cytoplasm</location>
    </subcellularLocation>
</comment>
<dbReference type="SUPFAM" id="SSF51445">
    <property type="entry name" value="(Trans)glycosidases"/>
    <property type="match status" value="1"/>
</dbReference>
<evidence type="ECO:0000256" key="12">
    <source>
        <dbReference type="ARBA" id="ARBA00034013"/>
    </source>
</evidence>
<dbReference type="InterPro" id="IPR013783">
    <property type="entry name" value="Ig-like_fold"/>
</dbReference>
<dbReference type="Gene3D" id="1.10.10.760">
    <property type="entry name" value="E-set domains of sugar-utilizing enzymes"/>
    <property type="match status" value="1"/>
</dbReference>
<evidence type="ECO:0000256" key="3">
    <source>
        <dbReference type="ARBA" id="ARBA00008061"/>
    </source>
</evidence>
<dbReference type="SUPFAM" id="SSF81296">
    <property type="entry name" value="E set domains"/>
    <property type="match status" value="1"/>
</dbReference>
<dbReference type="InterPro" id="IPR022567">
    <property type="entry name" value="DUF3459"/>
</dbReference>
<evidence type="ECO:0000313" key="18">
    <source>
        <dbReference type="Proteomes" id="UP001500621"/>
    </source>
</evidence>
<reference evidence="18" key="1">
    <citation type="journal article" date="2019" name="Int. J. Syst. Evol. Microbiol.">
        <title>The Global Catalogue of Microorganisms (GCM) 10K type strain sequencing project: providing services to taxonomists for standard genome sequencing and annotation.</title>
        <authorList>
            <consortium name="The Broad Institute Genomics Platform"/>
            <consortium name="The Broad Institute Genome Sequencing Center for Infectious Disease"/>
            <person name="Wu L."/>
            <person name="Ma J."/>
        </authorList>
    </citation>
    <scope>NUCLEOTIDE SEQUENCE [LARGE SCALE GENOMIC DNA]</scope>
    <source>
        <strain evidence="18">JCM 18127</strain>
    </source>
</reference>
<feature type="region of interest" description="Disordered" evidence="15">
    <location>
        <begin position="61"/>
        <end position="80"/>
    </location>
</feature>
<dbReference type="Pfam" id="PF00128">
    <property type="entry name" value="Alpha-amylase"/>
    <property type="match status" value="1"/>
</dbReference>
<dbReference type="InterPro" id="IPR017853">
    <property type="entry name" value="GH"/>
</dbReference>
<dbReference type="Proteomes" id="UP001500621">
    <property type="component" value="Unassembled WGS sequence"/>
</dbReference>
<evidence type="ECO:0000259" key="16">
    <source>
        <dbReference type="SMART" id="SM00642"/>
    </source>
</evidence>
<organism evidence="17 18">
    <name type="scientific">Nocardioides nanhaiensis</name>
    <dbReference type="NCBI Taxonomy" id="1476871"/>
    <lineage>
        <taxon>Bacteria</taxon>
        <taxon>Bacillati</taxon>
        <taxon>Actinomycetota</taxon>
        <taxon>Actinomycetes</taxon>
        <taxon>Propionibacteriales</taxon>
        <taxon>Nocardioidaceae</taxon>
        <taxon>Nocardioides</taxon>
    </lineage>
</organism>
<evidence type="ECO:0000256" key="14">
    <source>
        <dbReference type="PIRNR" id="PIRNR006337"/>
    </source>
</evidence>
<evidence type="ECO:0000256" key="4">
    <source>
        <dbReference type="ARBA" id="ARBA00012268"/>
    </source>
</evidence>
<feature type="domain" description="Glycosyl hydrolase family 13 catalytic" evidence="16">
    <location>
        <begin position="109"/>
        <end position="454"/>
    </location>
</feature>
<dbReference type="CDD" id="cd11325">
    <property type="entry name" value="AmyAc_GTHase"/>
    <property type="match status" value="1"/>
</dbReference>
<keyword evidence="7 14" id="KW-0378">Hydrolase</keyword>
<dbReference type="InterPro" id="IPR044901">
    <property type="entry name" value="Trehalose_TreZ_E-set_sf"/>
</dbReference>
<evidence type="ECO:0000256" key="11">
    <source>
        <dbReference type="ARBA" id="ARBA00033284"/>
    </source>
</evidence>
<gene>
    <name evidence="17" type="primary">treZ</name>
    <name evidence="17" type="ORF">GCM10023226_25080</name>
</gene>